<dbReference type="InterPro" id="IPR046505">
    <property type="entry name" value="DUF6683"/>
</dbReference>
<feature type="region of interest" description="Disordered" evidence="1">
    <location>
        <begin position="30"/>
        <end position="50"/>
    </location>
</feature>
<keyword evidence="3" id="KW-1185">Reference proteome</keyword>
<protein>
    <submittedName>
        <fullName evidence="2">DUF6683 family protein</fullName>
    </submittedName>
</protein>
<proteinExistence type="predicted"/>
<reference evidence="2 3" key="1">
    <citation type="submission" date="2024-08" db="EMBL/GenBank/DDBJ databases">
        <authorList>
            <person name="Lu H."/>
        </authorList>
    </citation>
    <scope>NUCLEOTIDE SEQUENCE [LARGE SCALE GENOMIC DNA]</scope>
    <source>
        <strain evidence="2 3">DXS20W</strain>
    </source>
</reference>
<evidence type="ECO:0000313" key="3">
    <source>
        <dbReference type="Proteomes" id="UP001606302"/>
    </source>
</evidence>
<dbReference type="Pfam" id="PF20388">
    <property type="entry name" value="DUF6683"/>
    <property type="match status" value="1"/>
</dbReference>
<name>A0ABW7GG04_9BURK</name>
<dbReference type="EMBL" id="JBIGHX010000001">
    <property type="protein sequence ID" value="MFG6460772.1"/>
    <property type="molecule type" value="Genomic_DNA"/>
</dbReference>
<gene>
    <name evidence="2" type="ORF">ACG04Q_04245</name>
</gene>
<dbReference type="RefSeq" id="WP_394509590.1">
    <property type="nucleotide sequence ID" value="NZ_JBIGHX010000001.1"/>
</dbReference>
<accession>A0ABW7GG04</accession>
<evidence type="ECO:0000256" key="1">
    <source>
        <dbReference type="SAM" id="MobiDB-lite"/>
    </source>
</evidence>
<evidence type="ECO:0000313" key="2">
    <source>
        <dbReference type="EMBL" id="MFG6460772.1"/>
    </source>
</evidence>
<organism evidence="2 3">
    <name type="scientific">Pelomonas lactea</name>
    <dbReference type="NCBI Taxonomy" id="3299030"/>
    <lineage>
        <taxon>Bacteria</taxon>
        <taxon>Pseudomonadati</taxon>
        <taxon>Pseudomonadota</taxon>
        <taxon>Betaproteobacteria</taxon>
        <taxon>Burkholderiales</taxon>
        <taxon>Sphaerotilaceae</taxon>
        <taxon>Roseateles</taxon>
    </lineage>
</organism>
<comment type="caution">
    <text evidence="2">The sequence shown here is derived from an EMBL/GenBank/DDBJ whole genome shotgun (WGS) entry which is preliminary data.</text>
</comment>
<dbReference type="Proteomes" id="UP001606302">
    <property type="component" value="Unassembled WGS sequence"/>
</dbReference>
<sequence length="230" mass="24342">MNTTASPTPWQTALGQRIEQALARSRLAHAPLSDAAPGEPATRWRLPPRPAADNQVAGALGELLGGAAAQAELIAHCLQHYRQQLAGGAPEDDLGAALAAYLGACRQAMDHEPLTGPRWRAVTQWLKAWVIDELPWDDAPLAERQDAFERFAVLAVALGEWTVQASRQGKAQQASATWMARTSLRGQLGLDLPALGAALRHLDMATAADPSAARGELGAAADRQHGPGPV</sequence>